<organism evidence="1 2">
    <name type="scientific">Candidatus Nanohalobium constans</name>
    <dbReference type="NCBI Taxonomy" id="2565781"/>
    <lineage>
        <taxon>Archaea</taxon>
        <taxon>Candidatus Nanohalarchaeota</taxon>
        <taxon>Candidatus Nanohalobia</taxon>
        <taxon>Candidatus Nanohalobiales</taxon>
        <taxon>Candidatus Nanohalobiaceae</taxon>
        <taxon>Candidatus Nanohalobium</taxon>
    </lineage>
</organism>
<evidence type="ECO:0000313" key="1">
    <source>
        <dbReference type="EMBL" id="QGA80285.1"/>
    </source>
</evidence>
<proteinExistence type="predicted"/>
<dbReference type="AlphaFoldDB" id="A0A5Q0UH53"/>
<gene>
    <name evidence="1" type="ORF">LC1Nh_0384</name>
</gene>
<dbReference type="GeneID" id="42364767"/>
<evidence type="ECO:0000313" key="2">
    <source>
        <dbReference type="Proteomes" id="UP000377803"/>
    </source>
</evidence>
<name>A0A5Q0UH53_9ARCH</name>
<accession>A0A5Q0UH53</accession>
<sequence length="106" mass="11552">MGANLEAEILTADREEGILIGEAILEGKRLDLYLESNLWSGTVGVDVENSEAYDVQEIESTPSIAYNEDGTVSLAYRSDAGHPRLPETDEELSAYVLKALSDGNYI</sequence>
<keyword evidence="2" id="KW-1185">Reference proteome</keyword>
<protein>
    <submittedName>
        <fullName evidence="1">Uncharacterized protein</fullName>
    </submittedName>
</protein>
<dbReference type="KEGG" id="ncon:LC1Nh_0384"/>
<dbReference type="EMBL" id="CP040089">
    <property type="protein sequence ID" value="QGA80285.1"/>
    <property type="molecule type" value="Genomic_DNA"/>
</dbReference>
<dbReference type="Proteomes" id="UP000377803">
    <property type="component" value="Chromosome"/>
</dbReference>
<reference evidence="2" key="1">
    <citation type="submission" date="2019-05" db="EMBL/GenBank/DDBJ databases">
        <title>Candidatus Nanohalobium constans, a novel model system to study the DPANN nano-sized archaea: genomic and physiological characterization of a nanoarchaeon co-cultured with its chitinotrophic host.</title>
        <authorList>
            <person name="La Cono V."/>
            <person name="Arcadi E."/>
            <person name="Crisafi F."/>
            <person name="Denaro R."/>
            <person name="La Spada G."/>
            <person name="Messina E."/>
            <person name="Smedile F."/>
            <person name="Toshchakov S.V."/>
            <person name="Shevchenko M.A."/>
            <person name="Golyshin P.N."/>
            <person name="Golyshina O.V."/>
            <person name="Ferrer M."/>
            <person name="Rohde M."/>
            <person name="Mushegian A."/>
            <person name="Sorokin D.Y."/>
            <person name="Giuliano L."/>
            <person name="Yakimov M.M."/>
        </authorList>
    </citation>
    <scope>NUCLEOTIDE SEQUENCE [LARGE SCALE GENOMIC DNA]</scope>
    <source>
        <strain evidence="2">LC1Nh</strain>
    </source>
</reference>
<dbReference type="RefSeq" id="WP_153550023.1">
    <property type="nucleotide sequence ID" value="NZ_CP040089.1"/>
</dbReference>